<feature type="transmembrane region" description="Helical" evidence="11">
    <location>
        <begin position="149"/>
        <end position="173"/>
    </location>
</feature>
<dbReference type="GO" id="GO:0016787">
    <property type="term" value="F:hydrolase activity"/>
    <property type="evidence" value="ECO:0007669"/>
    <property type="project" value="InterPro"/>
</dbReference>
<keyword evidence="7 11" id="KW-0472">Membrane</keyword>
<comment type="function">
    <text evidence="9">Sterol O-acyltransferase that catalyzes the formation of stery esters.</text>
</comment>
<keyword evidence="3" id="KW-0808">Transferase</keyword>
<dbReference type="InterPro" id="IPR002925">
    <property type="entry name" value="Dienelactn_hydro"/>
</dbReference>
<evidence type="ECO:0000256" key="1">
    <source>
        <dbReference type="ARBA" id="ARBA00004477"/>
    </source>
</evidence>
<dbReference type="PANTHER" id="PTHR10408">
    <property type="entry name" value="STEROL O-ACYLTRANSFERASE"/>
    <property type="match status" value="1"/>
</dbReference>
<dbReference type="GO" id="GO:0034737">
    <property type="term" value="F:ergosterol O-acyltransferase activity"/>
    <property type="evidence" value="ECO:0007669"/>
    <property type="project" value="TreeGrafter"/>
</dbReference>
<evidence type="ECO:0000256" key="10">
    <source>
        <dbReference type="SAM" id="MobiDB-lite"/>
    </source>
</evidence>
<evidence type="ECO:0000313" key="14">
    <source>
        <dbReference type="Proteomes" id="UP000177622"/>
    </source>
</evidence>
<dbReference type="OrthoDB" id="10039049at2759"/>
<dbReference type="GO" id="GO:0005789">
    <property type="term" value="C:endoplasmic reticulum membrane"/>
    <property type="evidence" value="ECO:0007669"/>
    <property type="project" value="UniProtKB-SubCell"/>
</dbReference>
<dbReference type="EMBL" id="LXJU01000005">
    <property type="protein sequence ID" value="OGE54761.1"/>
    <property type="molecule type" value="Genomic_DNA"/>
</dbReference>
<evidence type="ECO:0000313" key="13">
    <source>
        <dbReference type="EMBL" id="OGE54761.1"/>
    </source>
</evidence>
<evidence type="ECO:0000256" key="4">
    <source>
        <dbReference type="ARBA" id="ARBA00022692"/>
    </source>
</evidence>
<organism evidence="13 14">
    <name type="scientific">Penicillium arizonense</name>
    <dbReference type="NCBI Taxonomy" id="1835702"/>
    <lineage>
        <taxon>Eukaryota</taxon>
        <taxon>Fungi</taxon>
        <taxon>Dikarya</taxon>
        <taxon>Ascomycota</taxon>
        <taxon>Pezizomycotina</taxon>
        <taxon>Eurotiomycetes</taxon>
        <taxon>Eurotiomycetidae</taxon>
        <taxon>Eurotiales</taxon>
        <taxon>Aspergillaceae</taxon>
        <taxon>Penicillium</taxon>
    </lineage>
</organism>
<feature type="transmembrane region" description="Helical" evidence="11">
    <location>
        <begin position="105"/>
        <end position="128"/>
    </location>
</feature>
<feature type="compositionally biased region" description="Low complexity" evidence="10">
    <location>
        <begin position="11"/>
        <end position="24"/>
    </location>
</feature>
<dbReference type="InterPro" id="IPR014371">
    <property type="entry name" value="Oat_ACAT_DAG_ARE"/>
</dbReference>
<comment type="caution">
    <text evidence="13">The sequence shown here is derived from an EMBL/GenBank/DDBJ whole genome shotgun (WGS) entry which is preliminary data.</text>
</comment>
<protein>
    <recommendedName>
        <fullName evidence="12">Dienelactone hydrolase domain-containing protein</fullName>
    </recommendedName>
</protein>
<proteinExistence type="inferred from homology"/>
<evidence type="ECO:0000256" key="5">
    <source>
        <dbReference type="ARBA" id="ARBA00022824"/>
    </source>
</evidence>
<gene>
    <name evidence="13" type="ORF">PENARI_c005G02632</name>
</gene>
<name>A0A1F5LPD9_PENAI</name>
<dbReference type="SUPFAM" id="SSF53474">
    <property type="entry name" value="alpha/beta-Hydrolases"/>
    <property type="match status" value="1"/>
</dbReference>
<evidence type="ECO:0000256" key="3">
    <source>
        <dbReference type="ARBA" id="ARBA00022679"/>
    </source>
</evidence>
<dbReference type="GO" id="GO:0017000">
    <property type="term" value="P:antibiotic biosynthetic process"/>
    <property type="evidence" value="ECO:0007669"/>
    <property type="project" value="UniProtKB-ARBA"/>
</dbReference>
<feature type="transmembrane region" description="Helical" evidence="11">
    <location>
        <begin position="393"/>
        <end position="412"/>
    </location>
</feature>
<keyword evidence="8" id="KW-0012">Acyltransferase</keyword>
<dbReference type="Proteomes" id="UP000177622">
    <property type="component" value="Unassembled WGS sequence"/>
</dbReference>
<keyword evidence="5" id="KW-0256">Endoplasmic reticulum</keyword>
<feature type="compositionally biased region" description="Polar residues" evidence="10">
    <location>
        <begin position="1"/>
        <end position="10"/>
    </location>
</feature>
<evidence type="ECO:0000259" key="12">
    <source>
        <dbReference type="Pfam" id="PF01738"/>
    </source>
</evidence>
<evidence type="ECO:0000256" key="2">
    <source>
        <dbReference type="ARBA" id="ARBA00009010"/>
    </source>
</evidence>
<dbReference type="Gene3D" id="3.40.50.1820">
    <property type="entry name" value="alpha/beta hydrolase"/>
    <property type="match status" value="1"/>
</dbReference>
<dbReference type="InterPro" id="IPR029058">
    <property type="entry name" value="AB_hydrolase_fold"/>
</dbReference>
<evidence type="ECO:0000256" key="7">
    <source>
        <dbReference type="ARBA" id="ARBA00023136"/>
    </source>
</evidence>
<dbReference type="AlphaFoldDB" id="A0A1F5LPD9"/>
<dbReference type="Pfam" id="PF01738">
    <property type="entry name" value="DLH"/>
    <property type="match status" value="1"/>
</dbReference>
<dbReference type="RefSeq" id="XP_022490193.1">
    <property type="nucleotide sequence ID" value="XM_022629633.1"/>
</dbReference>
<feature type="domain" description="Dienelactone hydrolase" evidence="12">
    <location>
        <begin position="538"/>
        <end position="753"/>
    </location>
</feature>
<feature type="transmembrane region" description="Helical" evidence="11">
    <location>
        <begin position="442"/>
        <end position="466"/>
    </location>
</feature>
<comment type="subcellular location">
    <subcellularLocation>
        <location evidence="1">Endoplasmic reticulum membrane</location>
        <topology evidence="1">Multi-pass membrane protein</topology>
    </subcellularLocation>
</comment>
<dbReference type="STRING" id="1835702.A0A1F5LPD9"/>
<dbReference type="GO" id="GO:0008204">
    <property type="term" value="P:ergosterol metabolic process"/>
    <property type="evidence" value="ECO:0007669"/>
    <property type="project" value="TreeGrafter"/>
</dbReference>
<dbReference type="InterPro" id="IPR004299">
    <property type="entry name" value="MBOAT_fam"/>
</dbReference>
<keyword evidence="14" id="KW-1185">Reference proteome</keyword>
<evidence type="ECO:0000256" key="9">
    <source>
        <dbReference type="ARBA" id="ARBA00023568"/>
    </source>
</evidence>
<keyword evidence="4 11" id="KW-0812">Transmembrane</keyword>
<accession>A0A1F5LPD9</accession>
<keyword evidence="6 11" id="KW-1133">Transmembrane helix</keyword>
<evidence type="ECO:0000256" key="6">
    <source>
        <dbReference type="ARBA" id="ARBA00022989"/>
    </source>
</evidence>
<sequence>MNPTDLNGQLASAPSSPSSPSSSSDDLVDSTRQIVSVKLRGTDNAGQYLLTAEDAELLRDILKHNLSFEKSGSSQKPRFRFRDLEFTRQLSTFDRQNLTFSSSEFHGFFVLFWMGVALMLLKVVANNWRIHGTIWGKNEIIRLMFAKDVLVLGLTDLVLCWSTVFCLVVQRAVFKGYLRWSGSGWLIQNIWQTTYLAAITWWTYHRDWPWTHTVFTVLHCLTMLMKQHSYAAYNGYLSELYRKREMLKTSLSQLNNLSRNNDFVGKAHTSAVDTEVDAEITDLKRNDFRRRSSNLKNYSRDPETDQLISLVETTEHGVSLQPDQVKSLKELLEREFEILSEGLQGRCSLTSNYYPRNLTLKNFCDFITLPTLVYELEYPRTDKIDWVYVAEKTAATFGIIVVMIAVSQSWIYPVVMSTVRMKEEGLTAQQRLQEFPWVLSDLLFPFMMEYLLAFYVIWECVLNALAEITMFADRGFYADWWNSVSWDQFARDWNRPVHNFLLRHVYHSSISAYPSCCTVGVKHEGEAKGEFQQIGDVEVYISHPADRSTQRAILLLTDVIGHRFINAQLIADQLAANGYFVVMPDLFHGDPVLLNRPAGFDLMAWLKGPPGHPPSRVEPVIQAVLKEMKSNLGCKRVGAIGYCFGAKYAVRLLQPGLCDVAYIAHPSFVEAEELQAIKGPLSIAAAETDSIFPTSKRHESEEILLKTGQPYQINLFSGVEHGFAVRADITKPTIRFAKEAAFMQATAWFNQYL</sequence>
<reference evidence="13 14" key="1">
    <citation type="journal article" date="2016" name="Sci. Rep.">
        <title>Penicillium arizonense, a new, genome sequenced fungal species, reveals a high chemical diversity in secreted metabolites.</title>
        <authorList>
            <person name="Grijseels S."/>
            <person name="Nielsen J.C."/>
            <person name="Randelovic M."/>
            <person name="Nielsen J."/>
            <person name="Nielsen K.F."/>
            <person name="Workman M."/>
            <person name="Frisvad J.C."/>
        </authorList>
    </citation>
    <scope>NUCLEOTIDE SEQUENCE [LARGE SCALE GENOMIC DNA]</scope>
    <source>
        <strain evidence="13 14">CBS 141311</strain>
    </source>
</reference>
<evidence type="ECO:0000256" key="8">
    <source>
        <dbReference type="ARBA" id="ARBA00023315"/>
    </source>
</evidence>
<dbReference type="GO" id="GO:0072330">
    <property type="term" value="P:monocarboxylic acid biosynthetic process"/>
    <property type="evidence" value="ECO:0007669"/>
    <property type="project" value="UniProtKB-ARBA"/>
</dbReference>
<dbReference type="PANTHER" id="PTHR10408:SF23">
    <property type="entry name" value="STEROL O-ACYLTRANSFERASE 1-RELATED"/>
    <property type="match status" value="1"/>
</dbReference>
<feature type="region of interest" description="Disordered" evidence="10">
    <location>
        <begin position="1"/>
        <end position="27"/>
    </location>
</feature>
<comment type="similarity">
    <text evidence="2">Belongs to the membrane-bound acyltransferase family. Sterol o-acyltransferase subfamily.</text>
</comment>
<evidence type="ECO:0000256" key="11">
    <source>
        <dbReference type="SAM" id="Phobius"/>
    </source>
</evidence>
<dbReference type="Pfam" id="PF03062">
    <property type="entry name" value="MBOAT"/>
    <property type="match status" value="1"/>
</dbReference>
<dbReference type="GeneID" id="34574367"/>